<proteinExistence type="predicted"/>
<protein>
    <submittedName>
        <fullName evidence="1">Uncharacterized protein</fullName>
    </submittedName>
</protein>
<evidence type="ECO:0000313" key="1">
    <source>
        <dbReference type="EMBL" id="KAJ3505102.1"/>
    </source>
</evidence>
<dbReference type="EMBL" id="JANRMS010004886">
    <property type="protein sequence ID" value="KAJ3505102.1"/>
    <property type="molecule type" value="Genomic_DNA"/>
</dbReference>
<name>A0ACC1RE55_9HYPO</name>
<dbReference type="Proteomes" id="UP001148629">
    <property type="component" value="Unassembled WGS sequence"/>
</dbReference>
<evidence type="ECO:0000313" key="2">
    <source>
        <dbReference type="Proteomes" id="UP001148629"/>
    </source>
</evidence>
<reference evidence="1" key="1">
    <citation type="submission" date="2022-08" db="EMBL/GenBank/DDBJ databases">
        <title>Genome Sequence of Fusarium decemcellulare.</title>
        <authorList>
            <person name="Buettner E."/>
        </authorList>
    </citation>
    <scope>NUCLEOTIDE SEQUENCE</scope>
    <source>
        <strain evidence="1">Babe19</strain>
    </source>
</reference>
<accession>A0ACC1RE55</accession>
<sequence length="462" mass="51766">MSFASTATTPERASQQYNLRDEIPTKIVEDDEEDFEESRSDNGGVTHETGVVSKHAESLMHRPSGARISALGGERDATAYIPPSKLRTPAGVDHDYNFLHGIERSVERAEKVLIEERALVKEEELRPLTVQEVKWKPGRDGRKRKVLVTRVLREAKGRAFERFLAQRLKKLNITIMCAPMGMARQRENHTTLNRRTGRINWQVEWMALKDVSDGEPEKIRTLSKVMDDVPLYQAYHTALEEQQRAKGHQAKRTPRPGLDGQLQDPSNATWSAGSFALQDPFTGTWSAHHDTDPGMWPSEQHEAQKRRFQFFLAKFRTPSDQPLVVTKLDTEGCLRDILSNTRVLEFPTIWVLNQEQDLPDCFKLGTKDTLPSQGGNKRKNPPGRKGPGKPNKKRRQGGRDMEEGEVKSDDEGGQPDDGDVAGPKGVALEAGDVIAEQSFGEEDDDDDDDDETSSSGSDSDSD</sequence>
<keyword evidence="2" id="KW-1185">Reference proteome</keyword>
<organism evidence="1 2">
    <name type="scientific">Fusarium decemcellulare</name>
    <dbReference type="NCBI Taxonomy" id="57161"/>
    <lineage>
        <taxon>Eukaryota</taxon>
        <taxon>Fungi</taxon>
        <taxon>Dikarya</taxon>
        <taxon>Ascomycota</taxon>
        <taxon>Pezizomycotina</taxon>
        <taxon>Sordariomycetes</taxon>
        <taxon>Hypocreomycetidae</taxon>
        <taxon>Hypocreales</taxon>
        <taxon>Nectriaceae</taxon>
        <taxon>Fusarium</taxon>
        <taxon>Fusarium decemcellulare species complex</taxon>
    </lineage>
</organism>
<gene>
    <name evidence="1" type="ORF">NM208_g16243</name>
</gene>
<comment type="caution">
    <text evidence="1">The sequence shown here is derived from an EMBL/GenBank/DDBJ whole genome shotgun (WGS) entry which is preliminary data.</text>
</comment>